<dbReference type="EMBL" id="VBAK01000152">
    <property type="protein sequence ID" value="TMI87670.1"/>
    <property type="molecule type" value="Genomic_DNA"/>
</dbReference>
<sequence length="316" mass="35025">MSELTFVDARRRLEAKDRSLRDKRTSLVEAAALVKDGDHVAIGGCLYSRTPMAVLRELLRQRRGRLTLSRNLMCYEGELFMVAGATQELVTSWMGIGLPWGLSRVLREFVEGGRARMEEWSHLAMGLRYRAGAMGVPFLPTLSMLGSDLRKTAAAKTMVCPFTGAQLCLVPALFPDVAVVHVHRADRFGNAQIDGYPHMDADLASAASTVILTTEEIVDTDEIRRTADRTAIPFFAVDAVVEVPYGAFPHECYGLYEADLDHIGAYARRVGSEGVEAVRGYLQDYVYGPETFDAYLALFGPSRLDRARQAARELTR</sequence>
<dbReference type="SMART" id="SM00882">
    <property type="entry name" value="CoA_trans"/>
    <property type="match status" value="1"/>
</dbReference>
<dbReference type="Pfam" id="PF01144">
    <property type="entry name" value="CoA_trans"/>
    <property type="match status" value="1"/>
</dbReference>
<keyword evidence="2" id="KW-0808">Transferase</keyword>
<dbReference type="PANTHER" id="PTHR43293">
    <property type="entry name" value="ACETATE COA-TRANSFERASE YDIF"/>
    <property type="match status" value="1"/>
</dbReference>
<dbReference type="SUPFAM" id="SSF100950">
    <property type="entry name" value="NagB/RpiA/CoA transferase-like"/>
    <property type="match status" value="1"/>
</dbReference>
<dbReference type="InterPro" id="IPR004165">
    <property type="entry name" value="CoA_trans_fam_I"/>
</dbReference>
<evidence type="ECO:0000256" key="1">
    <source>
        <dbReference type="ARBA" id="ARBA00007047"/>
    </source>
</evidence>
<dbReference type="Gene3D" id="3.30.30.40">
    <property type="match status" value="1"/>
</dbReference>
<organism evidence="2 3">
    <name type="scientific">Candidatus Segetimicrobium genomatis</name>
    <dbReference type="NCBI Taxonomy" id="2569760"/>
    <lineage>
        <taxon>Bacteria</taxon>
        <taxon>Bacillati</taxon>
        <taxon>Candidatus Sysuimicrobiota</taxon>
        <taxon>Candidatus Sysuimicrobiia</taxon>
        <taxon>Candidatus Sysuimicrobiales</taxon>
        <taxon>Candidatus Segetimicrobiaceae</taxon>
        <taxon>Candidatus Segetimicrobium</taxon>
    </lineage>
</organism>
<dbReference type="PANTHER" id="PTHR43293:SF3">
    <property type="entry name" value="CHOLESTEROL RING-CLEAVING HYDROLASE IPDB SUBUNIT"/>
    <property type="match status" value="1"/>
</dbReference>
<gene>
    <name evidence="2" type="ORF">E6H00_14865</name>
</gene>
<evidence type="ECO:0000313" key="3">
    <source>
        <dbReference type="Proteomes" id="UP000318509"/>
    </source>
</evidence>
<evidence type="ECO:0000313" key="2">
    <source>
        <dbReference type="EMBL" id="TMI87670.1"/>
    </source>
</evidence>
<dbReference type="AlphaFoldDB" id="A0A537JVZ2"/>
<comment type="similarity">
    <text evidence="1">Belongs to the 3-oxoacid CoA-transferase subunit B family.</text>
</comment>
<reference evidence="2 3" key="1">
    <citation type="journal article" date="2019" name="Nat. Microbiol.">
        <title>Mediterranean grassland soil C-N compound turnover is dependent on rainfall and depth, and is mediated by genomically divergent microorganisms.</title>
        <authorList>
            <person name="Diamond S."/>
            <person name="Andeer P.F."/>
            <person name="Li Z."/>
            <person name="Crits-Christoph A."/>
            <person name="Burstein D."/>
            <person name="Anantharaman K."/>
            <person name="Lane K.R."/>
            <person name="Thomas B.C."/>
            <person name="Pan C."/>
            <person name="Northen T.R."/>
            <person name="Banfield J.F."/>
        </authorList>
    </citation>
    <scope>NUCLEOTIDE SEQUENCE [LARGE SCALE GENOMIC DNA]</scope>
    <source>
        <strain evidence="2">NP_3</strain>
    </source>
</reference>
<protein>
    <submittedName>
        <fullName evidence="2">CoA transferase subunit A</fullName>
    </submittedName>
</protein>
<proteinExistence type="inferred from homology"/>
<dbReference type="Gene3D" id="3.40.1080.10">
    <property type="entry name" value="Glutaconate Coenzyme A-transferase"/>
    <property type="match status" value="1"/>
</dbReference>
<comment type="caution">
    <text evidence="2">The sequence shown here is derived from an EMBL/GenBank/DDBJ whole genome shotgun (WGS) entry which is preliminary data.</text>
</comment>
<dbReference type="InterPro" id="IPR037171">
    <property type="entry name" value="NagB/RpiA_transferase-like"/>
</dbReference>
<name>A0A537JVZ2_9BACT</name>
<accession>A0A537JVZ2</accession>
<dbReference type="GO" id="GO:0008410">
    <property type="term" value="F:CoA-transferase activity"/>
    <property type="evidence" value="ECO:0007669"/>
    <property type="project" value="InterPro"/>
</dbReference>
<dbReference type="Proteomes" id="UP000318509">
    <property type="component" value="Unassembled WGS sequence"/>
</dbReference>